<feature type="transmembrane region" description="Helical" evidence="1">
    <location>
        <begin position="58"/>
        <end position="80"/>
    </location>
</feature>
<feature type="transmembrane region" description="Helical" evidence="1">
    <location>
        <begin position="202"/>
        <end position="225"/>
    </location>
</feature>
<name>A0ABY5C1U6_9LACO</name>
<evidence type="ECO:0000313" key="3">
    <source>
        <dbReference type="Proteomes" id="UP001056093"/>
    </source>
</evidence>
<dbReference type="RefSeq" id="WP_252773954.1">
    <property type="nucleotide sequence ID" value="NZ_CP097122.1"/>
</dbReference>
<accession>A0ABY5C1U6</accession>
<protein>
    <submittedName>
        <fullName evidence="2">Uncharacterized protein</fullName>
    </submittedName>
</protein>
<feature type="transmembrane region" description="Helical" evidence="1">
    <location>
        <begin position="169"/>
        <end position="190"/>
    </location>
</feature>
<feature type="transmembrane region" description="Helical" evidence="1">
    <location>
        <begin position="101"/>
        <end position="125"/>
    </location>
</feature>
<dbReference type="EMBL" id="CP097122">
    <property type="protein sequence ID" value="USS92153.1"/>
    <property type="molecule type" value="Genomic_DNA"/>
</dbReference>
<keyword evidence="1" id="KW-0812">Transmembrane</keyword>
<keyword evidence="3" id="KW-1185">Reference proteome</keyword>
<feature type="transmembrane region" description="Helical" evidence="1">
    <location>
        <begin position="31"/>
        <end position="52"/>
    </location>
</feature>
<dbReference type="Proteomes" id="UP001056093">
    <property type="component" value="Chromosome"/>
</dbReference>
<sequence length="233" mass="26702">MNTIKKIKKQLNIFIKKNNLKRHISLKADRVVLYNLFSTVSNSMFAMIKITIGLVLWSLWFLIFGFYYLILLAIRAYFLFRYKQVRIANFSNLERRKLEEIYLREGGIFYSILGLVLVGLSTFMFVHGQPQNYNHNIVLFIALIGFIKIVTSVIGWINSRQFNSPIISYLKALNLADGLVAIVMTQYALLSYKHSEFASSSTGLFGICIGFVLIIVGIAISTRFFRKSLKKGA</sequence>
<organism evidence="2 3">
    <name type="scientific">Fructobacillus americanaquae</name>
    <dbReference type="NCBI Taxonomy" id="2940302"/>
    <lineage>
        <taxon>Bacteria</taxon>
        <taxon>Bacillati</taxon>
        <taxon>Bacillota</taxon>
        <taxon>Bacilli</taxon>
        <taxon>Lactobacillales</taxon>
        <taxon>Lactobacillaceae</taxon>
        <taxon>Fructobacillus</taxon>
    </lineage>
</organism>
<reference evidence="2" key="1">
    <citation type="submission" date="2022-05" db="EMBL/GenBank/DDBJ databases">
        <authorList>
            <person name="Oliphant S.A."/>
            <person name="Watson-Haigh N.S."/>
            <person name="Sumby K.M."/>
            <person name="Gardner J.M."/>
            <person name="Jiranek V."/>
        </authorList>
    </citation>
    <scope>NUCLEOTIDE SEQUENCE</scope>
    <source>
        <strain evidence="2">KI3_B9</strain>
    </source>
</reference>
<gene>
    <name evidence="2" type="ORF">M3M36_00620</name>
</gene>
<proteinExistence type="predicted"/>
<keyword evidence="1" id="KW-0472">Membrane</keyword>
<evidence type="ECO:0000256" key="1">
    <source>
        <dbReference type="SAM" id="Phobius"/>
    </source>
</evidence>
<evidence type="ECO:0000313" key="2">
    <source>
        <dbReference type="EMBL" id="USS92153.1"/>
    </source>
</evidence>
<feature type="transmembrane region" description="Helical" evidence="1">
    <location>
        <begin position="137"/>
        <end position="157"/>
    </location>
</feature>
<keyword evidence="1" id="KW-1133">Transmembrane helix</keyword>